<gene>
    <name evidence="8" type="ORF">ASPBRDRAFT_192491</name>
</gene>
<dbReference type="RefSeq" id="XP_067483590.1">
    <property type="nucleotide sequence ID" value="XM_067620491.1"/>
</dbReference>
<dbReference type="GO" id="GO:0043124">
    <property type="term" value="P:negative regulation of canonical NF-kappaB signal transduction"/>
    <property type="evidence" value="ECO:0007669"/>
    <property type="project" value="InterPro"/>
</dbReference>
<protein>
    <submittedName>
        <fullName evidence="8">Uncharacterized protein</fullName>
    </submittedName>
</protein>
<proteinExistence type="predicted"/>
<accession>A0A1L9UXD8</accession>
<feature type="compositionally biased region" description="Basic residues" evidence="7">
    <location>
        <begin position="70"/>
        <end position="84"/>
    </location>
</feature>
<keyword evidence="9" id="KW-1185">Reference proteome</keyword>
<dbReference type="OrthoDB" id="412109at2759"/>
<feature type="coiled-coil region" evidence="6">
    <location>
        <begin position="163"/>
        <end position="200"/>
    </location>
</feature>
<evidence type="ECO:0000256" key="5">
    <source>
        <dbReference type="ARBA" id="ARBA00023242"/>
    </source>
</evidence>
<keyword evidence="4" id="KW-0040">ANK repeat</keyword>
<dbReference type="PANTHER" id="PTHR15263">
    <property type="entry name" value="I-KAPPA-B-LIKE PROTEIN IKBL"/>
    <property type="match status" value="1"/>
</dbReference>
<evidence type="ECO:0000256" key="7">
    <source>
        <dbReference type="SAM" id="MobiDB-lite"/>
    </source>
</evidence>
<dbReference type="InterPro" id="IPR038753">
    <property type="entry name" value="NFKBIL1"/>
</dbReference>
<dbReference type="PANTHER" id="PTHR15263:SF1">
    <property type="entry name" value="NF-KAPPA-B INHIBITOR-LIKE PROTEIN 1"/>
    <property type="match status" value="1"/>
</dbReference>
<keyword evidence="6" id="KW-0175">Coiled coil</keyword>
<organism evidence="8 9">
    <name type="scientific">Aspergillus brasiliensis (strain CBS 101740 / IMI 381727 / IBT 21946)</name>
    <dbReference type="NCBI Taxonomy" id="767769"/>
    <lineage>
        <taxon>Eukaryota</taxon>
        <taxon>Fungi</taxon>
        <taxon>Dikarya</taxon>
        <taxon>Ascomycota</taxon>
        <taxon>Pezizomycotina</taxon>
        <taxon>Eurotiomycetes</taxon>
        <taxon>Eurotiomycetidae</taxon>
        <taxon>Eurotiales</taxon>
        <taxon>Aspergillaceae</taxon>
        <taxon>Aspergillus</taxon>
        <taxon>Aspergillus subgen. Circumdati</taxon>
    </lineage>
</organism>
<dbReference type="GO" id="GO:0005634">
    <property type="term" value="C:nucleus"/>
    <property type="evidence" value="ECO:0007669"/>
    <property type="project" value="UniProtKB-SubCell"/>
</dbReference>
<dbReference type="EMBL" id="KV878680">
    <property type="protein sequence ID" value="OJJ76343.1"/>
    <property type="molecule type" value="Genomic_DNA"/>
</dbReference>
<dbReference type="AlphaFoldDB" id="A0A1L9UXD8"/>
<dbReference type="GeneID" id="93572979"/>
<keyword evidence="3" id="KW-0677">Repeat</keyword>
<sequence>MATEPPQAHPPDTTTTNASPTPDISDSKHSHPRPTKFRFKDPSRKRHRHHSHSHSHNHDHDHRTPSPPPTKRKKHRAPHRRKHTSPSPPPDADANPFHTSRFSPSAAFRESLFDALGDDEGAAYWESVYGQPIHTYSVPEIPKGPNGELEAMDEEEYAAYVRRKMWERTREGMLAEEERLREERRKVREHERKRDKERVEWERAVEESLRRGRERKRRRGWKEVWGRYCGCWEGLDRVGRGDDGSSMGDGGKGRFEEMVFWPVESGKRRDVGREAVEGFMRGCARVVDDEDKDGGGDGLLGLLKSERVRWHPDKIQHRYGKLGIDERVLKSVTEVFQIVDQMWNEERKRK</sequence>
<keyword evidence="5" id="KW-0539">Nucleus</keyword>
<dbReference type="OMA" id="MWEKTHQ"/>
<evidence type="ECO:0000256" key="6">
    <source>
        <dbReference type="SAM" id="Coils"/>
    </source>
</evidence>
<keyword evidence="2" id="KW-0597">Phosphoprotein</keyword>
<evidence type="ECO:0000313" key="9">
    <source>
        <dbReference type="Proteomes" id="UP000184499"/>
    </source>
</evidence>
<name>A0A1L9UXD8_ASPBC</name>
<feature type="compositionally biased region" description="Basic residues" evidence="7">
    <location>
        <begin position="30"/>
        <end position="55"/>
    </location>
</feature>
<evidence type="ECO:0000256" key="3">
    <source>
        <dbReference type="ARBA" id="ARBA00022737"/>
    </source>
</evidence>
<evidence type="ECO:0000256" key="4">
    <source>
        <dbReference type="ARBA" id="ARBA00023043"/>
    </source>
</evidence>
<feature type="compositionally biased region" description="Polar residues" evidence="7">
    <location>
        <begin position="12"/>
        <end position="24"/>
    </location>
</feature>
<dbReference type="Proteomes" id="UP000184499">
    <property type="component" value="Unassembled WGS sequence"/>
</dbReference>
<comment type="subcellular location">
    <subcellularLocation>
        <location evidence="1">Nucleus</location>
    </subcellularLocation>
</comment>
<evidence type="ECO:0000256" key="1">
    <source>
        <dbReference type="ARBA" id="ARBA00004123"/>
    </source>
</evidence>
<evidence type="ECO:0000313" key="8">
    <source>
        <dbReference type="EMBL" id="OJJ76343.1"/>
    </source>
</evidence>
<reference evidence="9" key="1">
    <citation type="journal article" date="2017" name="Genome Biol.">
        <title>Comparative genomics reveals high biological diversity and specific adaptations in the industrially and medically important fungal genus Aspergillus.</title>
        <authorList>
            <person name="de Vries R.P."/>
            <person name="Riley R."/>
            <person name="Wiebenga A."/>
            <person name="Aguilar-Osorio G."/>
            <person name="Amillis S."/>
            <person name="Uchima C.A."/>
            <person name="Anderluh G."/>
            <person name="Asadollahi M."/>
            <person name="Askin M."/>
            <person name="Barry K."/>
            <person name="Battaglia E."/>
            <person name="Bayram O."/>
            <person name="Benocci T."/>
            <person name="Braus-Stromeyer S.A."/>
            <person name="Caldana C."/>
            <person name="Canovas D."/>
            <person name="Cerqueira G.C."/>
            <person name="Chen F."/>
            <person name="Chen W."/>
            <person name="Choi C."/>
            <person name="Clum A."/>
            <person name="Dos Santos R.A."/>
            <person name="Damasio A.R."/>
            <person name="Diallinas G."/>
            <person name="Emri T."/>
            <person name="Fekete E."/>
            <person name="Flipphi M."/>
            <person name="Freyberg S."/>
            <person name="Gallo A."/>
            <person name="Gournas C."/>
            <person name="Habgood R."/>
            <person name="Hainaut M."/>
            <person name="Harispe M.L."/>
            <person name="Henrissat B."/>
            <person name="Hilden K.S."/>
            <person name="Hope R."/>
            <person name="Hossain A."/>
            <person name="Karabika E."/>
            <person name="Karaffa L."/>
            <person name="Karanyi Z."/>
            <person name="Krasevec N."/>
            <person name="Kuo A."/>
            <person name="Kusch H."/>
            <person name="LaButti K."/>
            <person name="Lagendijk E.L."/>
            <person name="Lapidus A."/>
            <person name="Levasseur A."/>
            <person name="Lindquist E."/>
            <person name="Lipzen A."/>
            <person name="Logrieco A.F."/>
            <person name="MacCabe A."/>
            <person name="Maekelae M.R."/>
            <person name="Malavazi I."/>
            <person name="Melin P."/>
            <person name="Meyer V."/>
            <person name="Mielnichuk N."/>
            <person name="Miskei M."/>
            <person name="Molnar A.P."/>
            <person name="Mule G."/>
            <person name="Ngan C.Y."/>
            <person name="Orejas M."/>
            <person name="Orosz E."/>
            <person name="Ouedraogo J.P."/>
            <person name="Overkamp K.M."/>
            <person name="Park H.-S."/>
            <person name="Perrone G."/>
            <person name="Piumi F."/>
            <person name="Punt P.J."/>
            <person name="Ram A.F."/>
            <person name="Ramon A."/>
            <person name="Rauscher S."/>
            <person name="Record E."/>
            <person name="Riano-Pachon D.M."/>
            <person name="Robert V."/>
            <person name="Roehrig J."/>
            <person name="Ruller R."/>
            <person name="Salamov A."/>
            <person name="Salih N.S."/>
            <person name="Samson R.A."/>
            <person name="Sandor E."/>
            <person name="Sanguinetti M."/>
            <person name="Schuetze T."/>
            <person name="Sepcic K."/>
            <person name="Shelest E."/>
            <person name="Sherlock G."/>
            <person name="Sophianopoulou V."/>
            <person name="Squina F.M."/>
            <person name="Sun H."/>
            <person name="Susca A."/>
            <person name="Todd R.B."/>
            <person name="Tsang A."/>
            <person name="Unkles S.E."/>
            <person name="van de Wiele N."/>
            <person name="van Rossen-Uffink D."/>
            <person name="Oliveira J.V."/>
            <person name="Vesth T.C."/>
            <person name="Visser J."/>
            <person name="Yu J.-H."/>
            <person name="Zhou M."/>
            <person name="Andersen M.R."/>
            <person name="Archer D.B."/>
            <person name="Baker S.E."/>
            <person name="Benoit I."/>
            <person name="Brakhage A.A."/>
            <person name="Braus G.H."/>
            <person name="Fischer R."/>
            <person name="Frisvad J.C."/>
            <person name="Goldman G.H."/>
            <person name="Houbraken J."/>
            <person name="Oakley B."/>
            <person name="Pocsi I."/>
            <person name="Scazzocchio C."/>
            <person name="Seiboth B."/>
            <person name="vanKuyk P.A."/>
            <person name="Wortman J."/>
            <person name="Dyer P.S."/>
            <person name="Grigoriev I.V."/>
        </authorList>
    </citation>
    <scope>NUCLEOTIDE SEQUENCE [LARGE SCALE GENOMIC DNA]</scope>
    <source>
        <strain evidence="9">CBS 101740 / IMI 381727 / IBT 21946</strain>
    </source>
</reference>
<evidence type="ECO:0000256" key="2">
    <source>
        <dbReference type="ARBA" id="ARBA00022553"/>
    </source>
</evidence>
<dbReference type="VEuPathDB" id="FungiDB:ASPBRDRAFT_192491"/>
<feature type="region of interest" description="Disordered" evidence="7">
    <location>
        <begin position="1"/>
        <end position="103"/>
    </location>
</feature>